<reference evidence="1 2" key="1">
    <citation type="journal article" date="2013" name="PLoS ONE">
        <title>Genomic and secretomic analyses reveal unique features of the lignocellulolytic enzyme system of Penicillium decumbens.</title>
        <authorList>
            <person name="Liu G."/>
            <person name="Zhang L."/>
            <person name="Wei X."/>
            <person name="Zou G."/>
            <person name="Qin Y."/>
            <person name="Ma L."/>
            <person name="Li J."/>
            <person name="Zheng H."/>
            <person name="Wang S."/>
            <person name="Wang C."/>
            <person name="Xun L."/>
            <person name="Zhao G.-P."/>
            <person name="Zhou Z."/>
            <person name="Qu Y."/>
        </authorList>
    </citation>
    <scope>NUCLEOTIDE SEQUENCE [LARGE SCALE GENOMIC DNA]</scope>
    <source>
        <strain evidence="2">114-2 / CGMCC 5302</strain>
    </source>
</reference>
<keyword evidence="2" id="KW-1185">Reference proteome</keyword>
<protein>
    <submittedName>
        <fullName evidence="1">Uncharacterized protein</fullName>
    </submittedName>
</protein>
<dbReference type="EMBL" id="KB644413">
    <property type="protein sequence ID" value="EPS31348.1"/>
    <property type="molecule type" value="Genomic_DNA"/>
</dbReference>
<dbReference type="STRING" id="933388.S8AYC9"/>
<gene>
    <name evidence="1" type="ORF">PDE_06303</name>
</gene>
<proteinExistence type="predicted"/>
<accession>S8AYC9</accession>
<dbReference type="OrthoDB" id="4327643at2759"/>
<dbReference type="AlphaFoldDB" id="S8AYC9"/>
<organism evidence="1 2">
    <name type="scientific">Penicillium oxalicum (strain 114-2 / CGMCC 5302)</name>
    <name type="common">Penicillium decumbens</name>
    <dbReference type="NCBI Taxonomy" id="933388"/>
    <lineage>
        <taxon>Eukaryota</taxon>
        <taxon>Fungi</taxon>
        <taxon>Dikarya</taxon>
        <taxon>Ascomycota</taxon>
        <taxon>Pezizomycotina</taxon>
        <taxon>Eurotiomycetes</taxon>
        <taxon>Eurotiomycetidae</taxon>
        <taxon>Eurotiales</taxon>
        <taxon>Aspergillaceae</taxon>
        <taxon>Penicillium</taxon>
    </lineage>
</organism>
<name>S8AYC9_PENO1</name>
<sequence length="387" mass="46071">MSSVYEASKPFKHTWKSLPDTCKNYRCITENWDEWSERKTYLECDALDLNGNWKKSRFHLDEFVKFTRDDLIFLTTPNYNSATLSSNLVEPHPRVTMMNGQLELTAHGHGHKGSIWRTVTLRQLMNEDGVVFGGASGLSPKGLVVRLAWMKADKAKEEAERVRKEEERNGLLPYWNEEWLEFHNKELKALEEMRRTLPSTEGDWLDVRLSEVKVLIANIPDMPNGWSSKKFDELTEKERKAVEEAERKRLEPVWRKWKENILKTEVERAKGSVKIFEDSPRHLDTLEIMRRNLRVAEENLRRLRYQTMPEGWKPEPKKSEAEMKKLEESYREWWLKKTREYLHTYEITRYYAKGKTDEEIARLDRKIEETREELKNVPKMPYDWTGS</sequence>
<evidence type="ECO:0000313" key="1">
    <source>
        <dbReference type="EMBL" id="EPS31348.1"/>
    </source>
</evidence>
<dbReference type="Proteomes" id="UP000019376">
    <property type="component" value="Unassembled WGS sequence"/>
</dbReference>
<dbReference type="HOGENOM" id="CLU_713910_0_0_1"/>
<evidence type="ECO:0000313" key="2">
    <source>
        <dbReference type="Proteomes" id="UP000019376"/>
    </source>
</evidence>